<evidence type="ECO:0000313" key="8">
    <source>
        <dbReference type="EMBL" id="MFH4976153.1"/>
    </source>
</evidence>
<dbReference type="AlphaFoldDB" id="A0ABD6EGS6"/>
<evidence type="ECO:0000256" key="2">
    <source>
        <dbReference type="ARBA" id="ARBA00010970"/>
    </source>
</evidence>
<dbReference type="InterPro" id="IPR059112">
    <property type="entry name" value="CysZ/EI24"/>
</dbReference>
<keyword evidence="4 7" id="KW-1133">Transmembrane helix</keyword>
<dbReference type="EMBL" id="JBGFUD010001348">
    <property type="protein sequence ID" value="MFH4976153.1"/>
    <property type="molecule type" value="Genomic_DNA"/>
</dbReference>
<dbReference type="Proteomes" id="UP001608902">
    <property type="component" value="Unassembled WGS sequence"/>
</dbReference>
<comment type="subcellular location">
    <subcellularLocation>
        <location evidence="1">Membrane</location>
        <topology evidence="1">Multi-pass membrane protein</topology>
    </subcellularLocation>
</comment>
<evidence type="ECO:0000256" key="7">
    <source>
        <dbReference type="SAM" id="Phobius"/>
    </source>
</evidence>
<evidence type="ECO:0000256" key="4">
    <source>
        <dbReference type="ARBA" id="ARBA00022989"/>
    </source>
</evidence>
<gene>
    <name evidence="8" type="ORF">AB6A40_002862</name>
</gene>
<dbReference type="Pfam" id="PF07264">
    <property type="entry name" value="EI24"/>
    <property type="match status" value="1"/>
</dbReference>
<feature type="region of interest" description="Disordered" evidence="6">
    <location>
        <begin position="322"/>
        <end position="370"/>
    </location>
</feature>
<keyword evidence="9" id="KW-1185">Reference proteome</keyword>
<keyword evidence="3 7" id="KW-0812">Transmembrane</keyword>
<sequence length="370" mass="42093">MDIVSFVLTDFLHGLVASLQGFLVIHKLDGDRKLVDSGKQISEREKKPKTVLQRRREANDASRKRSNSGILPPDKPTALKRIMQCVVVNVACVLLLQLLLIPIIRLFWLLVPFNLPNGWSVDIISRTFGAASIFPVFLITRAINALWFSDIANASLRFRKVKQKPPLSFSHAIADFAVAVLVETIFLLQSLLCYQLSIPVVASFLAFFHLTLLNALYSFEYLWMSVGRGLRDRLARIERRWPYYVGFGTPLTLITTSCDSFVMNGCLFGMFFPVFIISSYLADEKVSNELVSVLPTIKIFRPSLFLSSRITLYMSQYFFSSNPNRSSRTSSVAPSSNRESFDLRERRHYSLDSHRSRDDSMSLKRNIGND</sequence>
<evidence type="ECO:0000256" key="1">
    <source>
        <dbReference type="ARBA" id="ARBA00004141"/>
    </source>
</evidence>
<organism evidence="8 9">
    <name type="scientific">Gnathostoma spinigerum</name>
    <dbReference type="NCBI Taxonomy" id="75299"/>
    <lineage>
        <taxon>Eukaryota</taxon>
        <taxon>Metazoa</taxon>
        <taxon>Ecdysozoa</taxon>
        <taxon>Nematoda</taxon>
        <taxon>Chromadorea</taxon>
        <taxon>Rhabditida</taxon>
        <taxon>Spirurina</taxon>
        <taxon>Gnathostomatomorpha</taxon>
        <taxon>Gnathostomatoidea</taxon>
        <taxon>Gnathostomatidae</taxon>
        <taxon>Gnathostoma</taxon>
    </lineage>
</organism>
<feature type="compositionally biased region" description="Basic and acidic residues" evidence="6">
    <location>
        <begin position="339"/>
        <end position="362"/>
    </location>
</feature>
<dbReference type="PANTHER" id="PTHR21389">
    <property type="entry name" value="P53 INDUCED PROTEIN"/>
    <property type="match status" value="1"/>
</dbReference>
<feature type="compositionally biased region" description="Low complexity" evidence="6">
    <location>
        <begin position="322"/>
        <end position="338"/>
    </location>
</feature>
<proteinExistence type="inferred from homology"/>
<keyword evidence="5 7" id="KW-0472">Membrane</keyword>
<feature type="region of interest" description="Disordered" evidence="6">
    <location>
        <begin position="39"/>
        <end position="72"/>
    </location>
</feature>
<comment type="similarity">
    <text evidence="2">Belongs to the EI24 family.</text>
</comment>
<evidence type="ECO:0000256" key="5">
    <source>
        <dbReference type="ARBA" id="ARBA00023136"/>
    </source>
</evidence>
<feature type="transmembrane region" description="Helical" evidence="7">
    <location>
        <begin position="6"/>
        <end position="25"/>
    </location>
</feature>
<dbReference type="GO" id="GO:0016020">
    <property type="term" value="C:membrane"/>
    <property type="evidence" value="ECO:0007669"/>
    <property type="project" value="UniProtKB-SubCell"/>
</dbReference>
<feature type="transmembrane region" description="Helical" evidence="7">
    <location>
        <begin position="128"/>
        <end position="148"/>
    </location>
</feature>
<comment type="caution">
    <text evidence="8">The sequence shown here is derived from an EMBL/GenBank/DDBJ whole genome shotgun (WGS) entry which is preliminary data.</text>
</comment>
<evidence type="ECO:0008006" key="10">
    <source>
        <dbReference type="Google" id="ProtNLM"/>
    </source>
</evidence>
<dbReference type="PANTHER" id="PTHR21389:SF0">
    <property type="entry name" value="ETOPOSIDE-INDUCED PROTEIN 2.4 HOMOLOG"/>
    <property type="match status" value="1"/>
</dbReference>
<feature type="compositionally biased region" description="Basic and acidic residues" evidence="6">
    <location>
        <begin position="39"/>
        <end position="63"/>
    </location>
</feature>
<evidence type="ECO:0000313" key="9">
    <source>
        <dbReference type="Proteomes" id="UP001608902"/>
    </source>
</evidence>
<reference evidence="8 9" key="1">
    <citation type="submission" date="2024-08" db="EMBL/GenBank/DDBJ databases">
        <title>Gnathostoma spinigerum genome.</title>
        <authorList>
            <person name="Gonzalez-Bertolin B."/>
            <person name="Monzon S."/>
            <person name="Zaballos A."/>
            <person name="Jimenez P."/>
            <person name="Dekumyoy P."/>
            <person name="Varona S."/>
            <person name="Cuesta I."/>
            <person name="Sumanam S."/>
            <person name="Adisakwattana P."/>
            <person name="Gasser R.B."/>
            <person name="Hernandez-Gonzalez A."/>
            <person name="Young N.D."/>
            <person name="Perteguer M.J."/>
        </authorList>
    </citation>
    <scope>NUCLEOTIDE SEQUENCE [LARGE SCALE GENOMIC DNA]</scope>
    <source>
        <strain evidence="8">AL3</strain>
        <tissue evidence="8">Liver</tissue>
    </source>
</reference>
<evidence type="ECO:0000256" key="6">
    <source>
        <dbReference type="SAM" id="MobiDB-lite"/>
    </source>
</evidence>
<accession>A0ABD6EGS6</accession>
<name>A0ABD6EGS6_9BILA</name>
<protein>
    <recommendedName>
        <fullName evidence="10">Etoposide-induced protein 2.4</fullName>
    </recommendedName>
</protein>
<feature type="transmembrane region" description="Helical" evidence="7">
    <location>
        <begin position="198"/>
        <end position="223"/>
    </location>
</feature>
<evidence type="ECO:0000256" key="3">
    <source>
        <dbReference type="ARBA" id="ARBA00022692"/>
    </source>
</evidence>
<feature type="transmembrane region" description="Helical" evidence="7">
    <location>
        <begin position="169"/>
        <end position="192"/>
    </location>
</feature>
<feature type="transmembrane region" description="Helical" evidence="7">
    <location>
        <begin position="85"/>
        <end position="108"/>
    </location>
</feature>